<accession>A0AAD5D1W0</accession>
<dbReference type="EMBL" id="JAMZMK010005955">
    <property type="protein sequence ID" value="KAI7751174.1"/>
    <property type="molecule type" value="Genomic_DNA"/>
</dbReference>
<evidence type="ECO:0000313" key="1">
    <source>
        <dbReference type="EMBL" id="KAI7751174.1"/>
    </source>
</evidence>
<sequence>MNYDVGDICNDDWKLAQRLMVHGCDPLPRRRCFARAPQFYTKPLPFPESIWVNTNAKTLPVLLQTRQAKPRWVLSVHLPPRQEPVTDSSKYTSADVRVVVAQQGSYLANFFNSMDKCEKEPEGPIRFRPRAGTSSFSAFQHLGQFAPLRGANNCNSLGILTLLGTVLKGYGIRFMQDLNT</sequence>
<keyword evidence="2" id="KW-1185">Reference proteome</keyword>
<dbReference type="PANTHER" id="PTHR44067">
    <property type="entry name" value="S-ADENOSYL-L-METHIONINE-DEPENDENT METHYLTRANSFERASE SUPERFAMILY PROTEIN-RELATED"/>
    <property type="match status" value="1"/>
</dbReference>
<proteinExistence type="predicted"/>
<organism evidence="1 2">
    <name type="scientific">Ambrosia artemisiifolia</name>
    <name type="common">Common ragweed</name>
    <dbReference type="NCBI Taxonomy" id="4212"/>
    <lineage>
        <taxon>Eukaryota</taxon>
        <taxon>Viridiplantae</taxon>
        <taxon>Streptophyta</taxon>
        <taxon>Embryophyta</taxon>
        <taxon>Tracheophyta</taxon>
        <taxon>Spermatophyta</taxon>
        <taxon>Magnoliopsida</taxon>
        <taxon>eudicotyledons</taxon>
        <taxon>Gunneridae</taxon>
        <taxon>Pentapetalae</taxon>
        <taxon>asterids</taxon>
        <taxon>campanulids</taxon>
        <taxon>Asterales</taxon>
        <taxon>Asteraceae</taxon>
        <taxon>Asteroideae</taxon>
        <taxon>Heliantheae alliance</taxon>
        <taxon>Heliantheae</taxon>
        <taxon>Ambrosia</taxon>
    </lineage>
</organism>
<reference evidence="1" key="1">
    <citation type="submission" date="2022-06" db="EMBL/GenBank/DDBJ databases">
        <title>Uncovering the hologenomic basis of an extraordinary plant invasion.</title>
        <authorList>
            <person name="Bieker V.C."/>
            <person name="Martin M.D."/>
            <person name="Gilbert T."/>
            <person name="Hodgins K."/>
            <person name="Battlay P."/>
            <person name="Petersen B."/>
            <person name="Wilson J."/>
        </authorList>
    </citation>
    <scope>NUCLEOTIDE SEQUENCE</scope>
    <source>
        <strain evidence="1">AA19_3_7</strain>
        <tissue evidence="1">Leaf</tissue>
    </source>
</reference>
<dbReference type="InterPro" id="IPR053223">
    <property type="entry name" value="Prob_Methyltransferase"/>
</dbReference>
<evidence type="ECO:0000313" key="2">
    <source>
        <dbReference type="Proteomes" id="UP001206925"/>
    </source>
</evidence>
<dbReference type="AlphaFoldDB" id="A0AAD5D1W0"/>
<gene>
    <name evidence="1" type="ORF">M8C21_027786</name>
</gene>
<dbReference type="Proteomes" id="UP001206925">
    <property type="component" value="Unassembled WGS sequence"/>
</dbReference>
<protein>
    <submittedName>
        <fullName evidence="1">Uncharacterized protein</fullName>
    </submittedName>
</protein>
<dbReference type="PANTHER" id="PTHR44067:SF1">
    <property type="entry name" value="S-ADENOSYL-L-METHIONINE-DEPENDENT METHYLTRANSFERASES SUPERFAMILY PROTEIN"/>
    <property type="match status" value="1"/>
</dbReference>
<name>A0AAD5D1W0_AMBAR</name>
<comment type="caution">
    <text evidence="1">The sequence shown here is derived from an EMBL/GenBank/DDBJ whole genome shotgun (WGS) entry which is preliminary data.</text>
</comment>